<proteinExistence type="predicted"/>
<dbReference type="AlphaFoldDB" id="Q9AVW5"/>
<organism evidence="1 2">
    <name type="scientific">Guillardia theta</name>
    <name type="common">Cryptophyte</name>
    <name type="synonym">Cryptomonas phi</name>
    <dbReference type="NCBI Taxonomy" id="55529"/>
    <lineage>
        <taxon>Eukaryota</taxon>
        <taxon>Cryptophyceae</taxon>
        <taxon>Pyrenomonadales</taxon>
        <taxon>Geminigeraceae</taxon>
        <taxon>Guillardia</taxon>
    </lineage>
</organism>
<accession>Q9AVW5</accession>
<protein>
    <submittedName>
        <fullName evidence="1">Uncharacterized protein</fullName>
    </submittedName>
</protein>
<evidence type="ECO:0000313" key="2">
    <source>
        <dbReference type="Proteomes" id="UP000242167"/>
    </source>
</evidence>
<dbReference type="GO" id="GO:0000428">
    <property type="term" value="C:DNA-directed RNA polymerase complex"/>
    <property type="evidence" value="ECO:0007669"/>
    <property type="project" value="UniProtKB-KW"/>
</dbReference>
<dbReference type="GeneID" id="857619"/>
<dbReference type="RefSeq" id="XP_001713322.1">
    <property type="nucleotide sequence ID" value="XM_001713270.1"/>
</dbReference>
<evidence type="ECO:0000313" key="1">
    <source>
        <dbReference type="EMBL" id="CAC27106.1"/>
    </source>
</evidence>
<dbReference type="EMBL" id="AJ010592">
    <property type="protein sequence ID" value="CAC27106.1"/>
    <property type="molecule type" value="Genomic_DNA"/>
</dbReference>
<reference evidence="1 2" key="1">
    <citation type="journal article" date="2001" name="Nature">
        <title>The highly reduced genome of an enslaved algal nucleus.</title>
        <authorList>
            <person name="Douglas S."/>
            <person name="Zauner S."/>
            <person name="Fraunholz M."/>
            <person name="Beaton M."/>
            <person name="Penny S."/>
            <person name="Deng L."/>
            <person name="Wu X."/>
            <person name="Reith M."/>
            <person name="Cavalier-Smith T."/>
            <person name="Maier U."/>
        </authorList>
    </citation>
    <scope>NUCLEOTIDE SEQUENCE [LARGE SCALE GENOMIC DNA]</scope>
</reference>
<name>Q9AVW5_GUITH</name>
<dbReference type="Proteomes" id="UP000242167">
    <property type="component" value="Nucleomorph 2"/>
</dbReference>
<sequence>MKSKIKSEHFFAKLIGCKNRTFNWEKKIFILGRYFKIDIKKIFIDLLQENVISKKWYLTKDLEIFNTNIFDKIYYHVKYKNRKIIIKWQWFYRLLMYKYIIKNKYFQNRNIHEANNTIRINNKILLRKISKFFLFKDKVNFFLLKYLSKFFTKNFSILKIAFTLLPENVFHIKYKIITTSNLDFKFFLKTKFILNTNMYEYIY</sequence>